<organism evidence="2 3">
    <name type="scientific">Gossypium arboreum</name>
    <name type="common">Tree cotton</name>
    <name type="synonym">Gossypium nanking</name>
    <dbReference type="NCBI Taxonomy" id="29729"/>
    <lineage>
        <taxon>Eukaryota</taxon>
        <taxon>Viridiplantae</taxon>
        <taxon>Streptophyta</taxon>
        <taxon>Embryophyta</taxon>
        <taxon>Tracheophyta</taxon>
        <taxon>Spermatophyta</taxon>
        <taxon>Magnoliopsida</taxon>
        <taxon>eudicotyledons</taxon>
        <taxon>Gunneridae</taxon>
        <taxon>Pentapetalae</taxon>
        <taxon>rosids</taxon>
        <taxon>malvids</taxon>
        <taxon>Malvales</taxon>
        <taxon>Malvaceae</taxon>
        <taxon>Malvoideae</taxon>
        <taxon>Gossypium</taxon>
    </lineage>
</organism>
<dbReference type="AlphaFoldDB" id="A0A0B0NN67"/>
<protein>
    <submittedName>
        <fullName evidence="2">Uncharacterized protein</fullName>
    </submittedName>
</protein>
<gene>
    <name evidence="2" type="ORF">F383_18353</name>
</gene>
<dbReference type="Proteomes" id="UP000032142">
    <property type="component" value="Unassembled WGS sequence"/>
</dbReference>
<proteinExistence type="predicted"/>
<keyword evidence="3" id="KW-1185">Reference proteome</keyword>
<reference evidence="3" key="1">
    <citation type="submission" date="2014-09" db="EMBL/GenBank/DDBJ databases">
        <authorList>
            <person name="Mudge J."/>
            <person name="Ramaraj T."/>
            <person name="Lindquist I.E."/>
            <person name="Bharti A.K."/>
            <person name="Sundararajan A."/>
            <person name="Cameron C.T."/>
            <person name="Woodward J.E."/>
            <person name="May G.D."/>
            <person name="Brubaker C."/>
            <person name="Broadhvest J."/>
            <person name="Wilkins T.A."/>
        </authorList>
    </citation>
    <scope>NUCLEOTIDE SEQUENCE</scope>
    <source>
        <strain evidence="3">cv. AKA8401</strain>
    </source>
</reference>
<sequence>MKLGPRPGKGQASRLKPNSRPLFVYQGKLYESKCHQASIKDQGTSEASITLSSEALV</sequence>
<evidence type="ECO:0000313" key="2">
    <source>
        <dbReference type="EMBL" id="KHG14102.1"/>
    </source>
</evidence>
<evidence type="ECO:0000256" key="1">
    <source>
        <dbReference type="SAM" id="MobiDB-lite"/>
    </source>
</evidence>
<evidence type="ECO:0000313" key="3">
    <source>
        <dbReference type="Proteomes" id="UP000032142"/>
    </source>
</evidence>
<name>A0A0B0NN67_GOSAR</name>
<feature type="region of interest" description="Disordered" evidence="1">
    <location>
        <begin position="1"/>
        <end position="20"/>
    </location>
</feature>
<dbReference type="EMBL" id="KN400864">
    <property type="protein sequence ID" value="KHG14102.1"/>
    <property type="molecule type" value="Genomic_DNA"/>
</dbReference>
<accession>A0A0B0NN67</accession>